<evidence type="ECO:0000256" key="5">
    <source>
        <dbReference type="ARBA" id="ARBA00022496"/>
    </source>
</evidence>
<evidence type="ECO:0000256" key="16">
    <source>
        <dbReference type="SAM" id="SignalP"/>
    </source>
</evidence>
<dbReference type="AlphaFoldDB" id="A0A6L6PLF6"/>
<keyword evidence="4 14" id="KW-1134">Transmembrane beta strand</keyword>
<evidence type="ECO:0000256" key="8">
    <source>
        <dbReference type="ARBA" id="ARBA00023004"/>
    </source>
</evidence>
<feature type="signal peptide" evidence="16">
    <location>
        <begin position="1"/>
        <end position="33"/>
    </location>
</feature>
<evidence type="ECO:0000256" key="11">
    <source>
        <dbReference type="ARBA" id="ARBA00023136"/>
    </source>
</evidence>
<dbReference type="Gene3D" id="2.170.130.10">
    <property type="entry name" value="TonB-dependent receptor, plug domain"/>
    <property type="match status" value="1"/>
</dbReference>
<dbReference type="SUPFAM" id="SSF56935">
    <property type="entry name" value="Porins"/>
    <property type="match status" value="1"/>
</dbReference>
<comment type="subcellular location">
    <subcellularLocation>
        <location evidence="1 14">Cell outer membrane</location>
        <topology evidence="1 14">Multi-pass membrane protein</topology>
    </subcellularLocation>
</comment>
<dbReference type="GO" id="GO:0015891">
    <property type="term" value="P:siderophore transport"/>
    <property type="evidence" value="ECO:0007669"/>
    <property type="project" value="UniProtKB-ARBA"/>
</dbReference>
<evidence type="ECO:0000256" key="14">
    <source>
        <dbReference type="PROSITE-ProRule" id="PRU01360"/>
    </source>
</evidence>
<evidence type="ECO:0000256" key="4">
    <source>
        <dbReference type="ARBA" id="ARBA00022452"/>
    </source>
</evidence>
<dbReference type="CDD" id="cd01347">
    <property type="entry name" value="ligand_gated_channel"/>
    <property type="match status" value="1"/>
</dbReference>
<keyword evidence="6 14" id="KW-0812">Transmembrane</keyword>
<keyword evidence="20" id="KW-1185">Reference proteome</keyword>
<dbReference type="PANTHER" id="PTHR32552:SF89">
    <property type="entry name" value="CATECHOLATE SIDEROPHORE RECEPTOR FIU"/>
    <property type="match status" value="1"/>
</dbReference>
<keyword evidence="5" id="KW-0410">Iron transport</keyword>
<comment type="caution">
    <text evidence="19">The sequence shown here is derived from an EMBL/GenBank/DDBJ whole genome shotgun (WGS) entry which is preliminary data.</text>
</comment>
<dbReference type="Proteomes" id="UP000475582">
    <property type="component" value="Unassembled WGS sequence"/>
</dbReference>
<feature type="chain" id="PRO_5026677730" evidence="16">
    <location>
        <begin position="34"/>
        <end position="791"/>
    </location>
</feature>
<dbReference type="Pfam" id="PF07715">
    <property type="entry name" value="Plug"/>
    <property type="match status" value="1"/>
</dbReference>
<evidence type="ECO:0000259" key="17">
    <source>
        <dbReference type="Pfam" id="PF00593"/>
    </source>
</evidence>
<keyword evidence="11 14" id="KW-0472">Membrane</keyword>
<dbReference type="Pfam" id="PF00593">
    <property type="entry name" value="TonB_dep_Rec_b-barrel"/>
    <property type="match status" value="1"/>
</dbReference>
<keyword evidence="12 19" id="KW-0675">Receptor</keyword>
<keyword evidence="9" id="KW-0406">Ion transport</keyword>
<dbReference type="GO" id="GO:0015344">
    <property type="term" value="F:siderophore uptake transmembrane transporter activity"/>
    <property type="evidence" value="ECO:0007669"/>
    <property type="project" value="TreeGrafter"/>
</dbReference>
<dbReference type="EMBL" id="WNKY01000016">
    <property type="protein sequence ID" value="MTV39015.1"/>
    <property type="molecule type" value="Genomic_DNA"/>
</dbReference>
<dbReference type="InterPro" id="IPR037066">
    <property type="entry name" value="Plug_dom_sf"/>
</dbReference>
<evidence type="ECO:0000256" key="12">
    <source>
        <dbReference type="ARBA" id="ARBA00023170"/>
    </source>
</evidence>
<dbReference type="InterPro" id="IPR012910">
    <property type="entry name" value="Plug_dom"/>
</dbReference>
<dbReference type="NCBIfam" id="NF007349">
    <property type="entry name" value="PRK09840.1"/>
    <property type="match status" value="1"/>
</dbReference>
<evidence type="ECO:0000259" key="18">
    <source>
        <dbReference type="Pfam" id="PF07715"/>
    </source>
</evidence>
<keyword evidence="13 14" id="KW-0998">Cell outer membrane</keyword>
<organism evidence="19 20">
    <name type="scientific">Duganella radicis</name>
    <dbReference type="NCBI Taxonomy" id="551988"/>
    <lineage>
        <taxon>Bacteria</taxon>
        <taxon>Pseudomonadati</taxon>
        <taxon>Pseudomonadota</taxon>
        <taxon>Betaproteobacteria</taxon>
        <taxon>Burkholderiales</taxon>
        <taxon>Oxalobacteraceae</taxon>
        <taxon>Telluria group</taxon>
        <taxon>Duganella</taxon>
    </lineage>
</organism>
<keyword evidence="10 15" id="KW-0798">TonB box</keyword>
<feature type="domain" description="TonB-dependent receptor-like beta-barrel" evidence="17">
    <location>
        <begin position="294"/>
        <end position="759"/>
    </location>
</feature>
<comment type="similarity">
    <text evidence="2 14 15">Belongs to the TonB-dependent receptor family.</text>
</comment>
<reference evidence="19 20" key="1">
    <citation type="submission" date="2019-11" db="EMBL/GenBank/DDBJ databases">
        <title>Type strains purchased from KCTC, JCM and DSMZ.</title>
        <authorList>
            <person name="Lu H."/>
        </authorList>
    </citation>
    <scope>NUCLEOTIDE SEQUENCE [LARGE SCALE GENOMIC DNA]</scope>
    <source>
        <strain evidence="19 20">KCTC 22382</strain>
    </source>
</reference>
<accession>A0A6L6PLF6</accession>
<evidence type="ECO:0000256" key="10">
    <source>
        <dbReference type="ARBA" id="ARBA00023077"/>
    </source>
</evidence>
<gene>
    <name evidence="19" type="ORF">GM676_15675</name>
</gene>
<feature type="domain" description="TonB-dependent receptor plug" evidence="18">
    <location>
        <begin position="76"/>
        <end position="176"/>
    </location>
</feature>
<dbReference type="RefSeq" id="WP_155464639.1">
    <property type="nucleotide sequence ID" value="NZ_WNKY01000016.1"/>
</dbReference>
<evidence type="ECO:0000256" key="15">
    <source>
        <dbReference type="RuleBase" id="RU003357"/>
    </source>
</evidence>
<sequence>MAMIKSRKHAQTRFNQHMSAALAAMLLPVAAHAADAPAAPDAADKPQTLQEVQVNGSRENDFKAERASSAKYTEKLVDTAQTLTVIKKELIEQQGATTLTEALRNTPGVGAFFLGENGSTNTGDAIYMRGFDASSSIYVDGVRDVGSISRDTFNIEQIDVLKGPAGTDNGRSSPTGSINLVSKQPLLENAYSGSATFGSGKQRRATADINTVIDADSGTAFRLNLLDQDSENPGRDFVKNKRWGVAPSLAFGLNSATRVYLNYFHVKQDNIPDGGVLTIGLPGWTPPPDIAAVPATATSPAKPAKSFAFMANAAPVDPHNFYGSVLDHDNVKADMATVKVEHDFAGGAKLVNTTRYGKTKQDYLLTSFMATNANLNANTASTGADNWTLARTNLTTKDQLNEILTNQTTLTADFSTGALRHTVVGGVELTNEKQTNYSYVNTAPAATAGLPATSIYHPNPNTPISSAQVNLKRSGGRSDGTTNTQSVYVFDTIKFGDQWIFNGGVRIDHYNTTYNAITVQAATTPQVIPVGTLVGSSIEASDNLVNGKLSALYKPTKDSSVYALVASSKAPPGGTNFALSTSASSAANPKFDPQETTNYELGTKWDLLGQKLSLSATAFRTEVKNEVEQDPVDALYYQTGKKRVQGIELGVTGELMAKWLVSAGYVHQNTSVESGKIVTAGGDNQLTYTPKQSFTLWTSYTLPFGLQIGGGARFSDKLARGTDGAVGTPAYANSYWVFDAMASYPINKHIDLRLNVYNLADKEYVQAINKSGYRYTPGAPRSGSLTANFKF</sequence>
<dbReference type="InterPro" id="IPR039426">
    <property type="entry name" value="TonB-dep_rcpt-like"/>
</dbReference>
<evidence type="ECO:0000256" key="13">
    <source>
        <dbReference type="ARBA" id="ARBA00023237"/>
    </source>
</evidence>
<evidence type="ECO:0000256" key="1">
    <source>
        <dbReference type="ARBA" id="ARBA00004571"/>
    </source>
</evidence>
<dbReference type="GO" id="GO:0009279">
    <property type="term" value="C:cell outer membrane"/>
    <property type="evidence" value="ECO:0007669"/>
    <property type="project" value="UniProtKB-SubCell"/>
</dbReference>
<name>A0A6L6PLF6_9BURK</name>
<proteinExistence type="inferred from homology"/>
<keyword evidence="7 16" id="KW-0732">Signal</keyword>
<dbReference type="PROSITE" id="PS52016">
    <property type="entry name" value="TONB_DEPENDENT_REC_3"/>
    <property type="match status" value="1"/>
</dbReference>
<dbReference type="InterPro" id="IPR000531">
    <property type="entry name" value="Beta-barrel_TonB"/>
</dbReference>
<dbReference type="InterPro" id="IPR036942">
    <property type="entry name" value="Beta-barrel_TonB_sf"/>
</dbReference>
<dbReference type="PANTHER" id="PTHR32552">
    <property type="entry name" value="FERRICHROME IRON RECEPTOR-RELATED"/>
    <property type="match status" value="1"/>
</dbReference>
<evidence type="ECO:0000313" key="20">
    <source>
        <dbReference type="Proteomes" id="UP000475582"/>
    </source>
</evidence>
<keyword evidence="8" id="KW-0408">Iron</keyword>
<protein>
    <submittedName>
        <fullName evidence="19">Catecholate siderophore receptor Fiu</fullName>
    </submittedName>
</protein>
<dbReference type="OrthoDB" id="9790771at2"/>
<dbReference type="FunFam" id="2.170.130.10:FF:000001">
    <property type="entry name" value="Catecholate siderophore TonB-dependent receptor"/>
    <property type="match status" value="1"/>
</dbReference>
<keyword evidence="3 14" id="KW-0813">Transport</keyword>
<evidence type="ECO:0000256" key="9">
    <source>
        <dbReference type="ARBA" id="ARBA00023065"/>
    </source>
</evidence>
<evidence type="ECO:0000313" key="19">
    <source>
        <dbReference type="EMBL" id="MTV39015.1"/>
    </source>
</evidence>
<evidence type="ECO:0000256" key="3">
    <source>
        <dbReference type="ARBA" id="ARBA00022448"/>
    </source>
</evidence>
<evidence type="ECO:0000256" key="7">
    <source>
        <dbReference type="ARBA" id="ARBA00022729"/>
    </source>
</evidence>
<evidence type="ECO:0000256" key="2">
    <source>
        <dbReference type="ARBA" id="ARBA00009810"/>
    </source>
</evidence>
<dbReference type="Gene3D" id="2.40.170.20">
    <property type="entry name" value="TonB-dependent receptor, beta-barrel domain"/>
    <property type="match status" value="1"/>
</dbReference>
<evidence type="ECO:0000256" key="6">
    <source>
        <dbReference type="ARBA" id="ARBA00022692"/>
    </source>
</evidence>